<sequence>MCFCSRSVYPAIFSFSKLSPREERTPRSPWAAMALALLLACLAEPAATPPCSRPAAGFRTQSESVEREGDAAPLWD</sequence>
<reference evidence="2 3" key="1">
    <citation type="submission" date="2019-03" db="EMBL/GenBank/DDBJ databases">
        <title>First draft genome of Liparis tanakae, snailfish: a comprehensive survey of snailfish specific genes.</title>
        <authorList>
            <person name="Kim W."/>
            <person name="Song I."/>
            <person name="Jeong J.-H."/>
            <person name="Kim D."/>
            <person name="Kim S."/>
            <person name="Ryu S."/>
            <person name="Song J.Y."/>
            <person name="Lee S.K."/>
        </authorList>
    </citation>
    <scope>NUCLEOTIDE SEQUENCE [LARGE SCALE GENOMIC DNA]</scope>
    <source>
        <tissue evidence="2">Muscle</tissue>
    </source>
</reference>
<dbReference type="Proteomes" id="UP000314294">
    <property type="component" value="Unassembled WGS sequence"/>
</dbReference>
<keyword evidence="3" id="KW-1185">Reference proteome</keyword>
<evidence type="ECO:0000313" key="2">
    <source>
        <dbReference type="EMBL" id="TNN49933.1"/>
    </source>
</evidence>
<organism evidence="2 3">
    <name type="scientific">Liparis tanakae</name>
    <name type="common">Tanaka's snailfish</name>
    <dbReference type="NCBI Taxonomy" id="230148"/>
    <lineage>
        <taxon>Eukaryota</taxon>
        <taxon>Metazoa</taxon>
        <taxon>Chordata</taxon>
        <taxon>Craniata</taxon>
        <taxon>Vertebrata</taxon>
        <taxon>Euteleostomi</taxon>
        <taxon>Actinopterygii</taxon>
        <taxon>Neopterygii</taxon>
        <taxon>Teleostei</taxon>
        <taxon>Neoteleostei</taxon>
        <taxon>Acanthomorphata</taxon>
        <taxon>Eupercaria</taxon>
        <taxon>Perciformes</taxon>
        <taxon>Cottioidei</taxon>
        <taxon>Cottales</taxon>
        <taxon>Liparidae</taxon>
        <taxon>Liparis</taxon>
    </lineage>
</organism>
<name>A0A4Z2GAG1_9TELE</name>
<protein>
    <submittedName>
        <fullName evidence="2">Uncharacterized protein</fullName>
    </submittedName>
</protein>
<comment type="caution">
    <text evidence="2">The sequence shown here is derived from an EMBL/GenBank/DDBJ whole genome shotgun (WGS) entry which is preliminary data.</text>
</comment>
<evidence type="ECO:0000313" key="3">
    <source>
        <dbReference type="Proteomes" id="UP000314294"/>
    </source>
</evidence>
<dbReference type="EMBL" id="SRLO01000636">
    <property type="protein sequence ID" value="TNN49933.1"/>
    <property type="molecule type" value="Genomic_DNA"/>
</dbReference>
<feature type="region of interest" description="Disordered" evidence="1">
    <location>
        <begin position="48"/>
        <end position="76"/>
    </location>
</feature>
<dbReference type="AlphaFoldDB" id="A0A4Z2GAG1"/>
<evidence type="ECO:0000256" key="1">
    <source>
        <dbReference type="SAM" id="MobiDB-lite"/>
    </source>
</evidence>
<gene>
    <name evidence="2" type="ORF">EYF80_039870</name>
</gene>
<proteinExistence type="predicted"/>
<accession>A0A4Z2GAG1</accession>